<feature type="transmembrane region" description="Helical" evidence="1">
    <location>
        <begin position="67"/>
        <end position="87"/>
    </location>
</feature>
<dbReference type="Proteomes" id="UP000321245">
    <property type="component" value="Unassembled WGS sequence"/>
</dbReference>
<evidence type="ECO:0000313" key="2">
    <source>
        <dbReference type="EMBL" id="GEM50705.1"/>
    </source>
</evidence>
<comment type="caution">
    <text evidence="2">The sequence shown here is derived from an EMBL/GenBank/DDBJ whole genome shotgun (WGS) entry which is preliminary data.</text>
</comment>
<dbReference type="RefSeq" id="WP_019974014.1">
    <property type="nucleotide sequence ID" value="NZ_BJXC01000002.1"/>
</dbReference>
<dbReference type="AlphaFoldDB" id="A0A511ND17"/>
<gene>
    <name evidence="2" type="ORF">EB1_04950</name>
</gene>
<dbReference type="GeneID" id="84648778"/>
<name>A0A511ND17_9FLAO</name>
<accession>A0A511ND17</accession>
<keyword evidence="1" id="KW-0472">Membrane</keyword>
<keyword evidence="1" id="KW-0812">Transmembrane</keyword>
<sequence length="322" mass="37374">MKQKTQYLGIALGAIYGLLIRILGDQENLEDFYNIYSISFLWITPIIIGLFPILFSSNEIYKSKIKLFFYPIITVILFFIIALITRMEDLVCLLIIGLPFLIIAGIIGLLLGAFVKNKVKNKKLYSILLIPLLLNPVENLVPNKIESYHVSSEIIINKSKEDIFPNLLDVPAISESDYTNGFYQKIGIPRPISSEMFTHENQLYRIGNFTDHLKLYEYVSEMKTDEFVNFKIDLSKSQLRNTPTDKHLLKSNYFNFENINYTLVELSENKTKVTLNCDYKIESKMNFYAHFWAKNIIQDFEERLLNALKITLENEGQYSNVL</sequence>
<dbReference type="STRING" id="1218108.GCA_000382425_00503"/>
<organism evidence="2 3">
    <name type="scientific">Empedobacter brevis NBRC 14943 = ATCC 43319</name>
    <dbReference type="NCBI Taxonomy" id="1218108"/>
    <lineage>
        <taxon>Bacteria</taxon>
        <taxon>Pseudomonadati</taxon>
        <taxon>Bacteroidota</taxon>
        <taxon>Flavobacteriia</taxon>
        <taxon>Flavobacteriales</taxon>
        <taxon>Weeksellaceae</taxon>
        <taxon>Empedobacter</taxon>
    </lineage>
</organism>
<keyword evidence="1" id="KW-1133">Transmembrane helix</keyword>
<reference evidence="2 3" key="1">
    <citation type="submission" date="2019-07" db="EMBL/GenBank/DDBJ databases">
        <title>Whole genome shotgun sequence of Empedobacter brevis NBRC 14943.</title>
        <authorList>
            <person name="Hosoyama A."/>
            <person name="Uohara A."/>
            <person name="Ohji S."/>
            <person name="Ichikawa N."/>
        </authorList>
    </citation>
    <scope>NUCLEOTIDE SEQUENCE [LARGE SCALE GENOMIC DNA]</scope>
    <source>
        <strain evidence="2 3">NBRC 14943</strain>
    </source>
</reference>
<proteinExistence type="predicted"/>
<keyword evidence="3" id="KW-1185">Reference proteome</keyword>
<feature type="transmembrane region" description="Helical" evidence="1">
    <location>
        <begin position="93"/>
        <end position="115"/>
    </location>
</feature>
<evidence type="ECO:0000313" key="3">
    <source>
        <dbReference type="Proteomes" id="UP000321245"/>
    </source>
</evidence>
<feature type="transmembrane region" description="Helical" evidence="1">
    <location>
        <begin position="7"/>
        <end position="23"/>
    </location>
</feature>
<evidence type="ECO:0000256" key="1">
    <source>
        <dbReference type="SAM" id="Phobius"/>
    </source>
</evidence>
<protein>
    <submittedName>
        <fullName evidence="2">Uncharacterized protein</fullName>
    </submittedName>
</protein>
<feature type="transmembrane region" description="Helical" evidence="1">
    <location>
        <begin position="35"/>
        <end position="55"/>
    </location>
</feature>
<dbReference type="EMBL" id="BJXC01000002">
    <property type="protein sequence ID" value="GEM50705.1"/>
    <property type="molecule type" value="Genomic_DNA"/>
</dbReference>